<evidence type="ECO:0000256" key="4">
    <source>
        <dbReference type="ARBA" id="ARBA00022989"/>
    </source>
</evidence>
<feature type="transmembrane region" description="Helical" evidence="7">
    <location>
        <begin position="26"/>
        <end position="49"/>
    </location>
</feature>
<evidence type="ECO:0000256" key="7">
    <source>
        <dbReference type="SAM" id="Phobius"/>
    </source>
</evidence>
<comment type="similarity">
    <text evidence="6">Belongs to the ABC-4 integral membrane protein family.</text>
</comment>
<proteinExistence type="inferred from homology"/>
<feature type="domain" description="ABC3 transporter permease C-terminal" evidence="8">
    <location>
        <begin position="685"/>
        <end position="794"/>
    </location>
</feature>
<dbReference type="InterPro" id="IPR050250">
    <property type="entry name" value="Macrolide_Exporter_MacB"/>
</dbReference>
<comment type="caution">
    <text evidence="9">The sequence shown here is derived from an EMBL/GenBank/DDBJ whole genome shotgun (WGS) entry which is preliminary data.</text>
</comment>
<keyword evidence="3 7" id="KW-0812">Transmembrane</keyword>
<dbReference type="PANTHER" id="PTHR30572:SF4">
    <property type="entry name" value="ABC TRANSPORTER PERMEASE YTRF"/>
    <property type="match status" value="1"/>
</dbReference>
<evidence type="ECO:0000313" key="10">
    <source>
        <dbReference type="Proteomes" id="UP000627781"/>
    </source>
</evidence>
<dbReference type="RefSeq" id="WP_191769460.1">
    <property type="nucleotide sequence ID" value="NZ_JACSRA010000024.1"/>
</dbReference>
<evidence type="ECO:0000256" key="3">
    <source>
        <dbReference type="ARBA" id="ARBA00022692"/>
    </source>
</evidence>
<feature type="transmembrane region" description="Helical" evidence="7">
    <location>
        <begin position="769"/>
        <end position="790"/>
    </location>
</feature>
<organism evidence="9 10">
    <name type="scientific">Clostridium cibarium</name>
    <dbReference type="NCBI Taxonomy" id="2762247"/>
    <lineage>
        <taxon>Bacteria</taxon>
        <taxon>Bacillati</taxon>
        <taxon>Bacillota</taxon>
        <taxon>Clostridia</taxon>
        <taxon>Eubacteriales</taxon>
        <taxon>Clostridiaceae</taxon>
        <taxon>Clostridium</taxon>
    </lineage>
</organism>
<evidence type="ECO:0000259" key="8">
    <source>
        <dbReference type="Pfam" id="PF02687"/>
    </source>
</evidence>
<reference evidence="9 10" key="1">
    <citation type="submission" date="2020-08" db="EMBL/GenBank/DDBJ databases">
        <title>A Genomic Blueprint of the Chicken Gut Microbiome.</title>
        <authorList>
            <person name="Gilroy R."/>
            <person name="Ravi A."/>
            <person name="Getino M."/>
            <person name="Pursley I."/>
            <person name="Horton D.L."/>
            <person name="Alikhan N.-F."/>
            <person name="Baker D."/>
            <person name="Gharbi K."/>
            <person name="Hall N."/>
            <person name="Watson M."/>
            <person name="Adriaenssens E.M."/>
            <person name="Foster-Nyarko E."/>
            <person name="Jarju S."/>
            <person name="Secka A."/>
            <person name="Antonio M."/>
            <person name="Oren A."/>
            <person name="Chaudhuri R."/>
            <person name="La Ragione R.M."/>
            <person name="Hildebrand F."/>
            <person name="Pallen M.J."/>
        </authorList>
    </citation>
    <scope>NUCLEOTIDE SEQUENCE [LARGE SCALE GENOMIC DNA]</scope>
    <source>
        <strain evidence="9 10">Sa3CVN1</strain>
    </source>
</reference>
<gene>
    <name evidence="9" type="ORF">H9661_14115</name>
</gene>
<keyword evidence="5 7" id="KW-0472">Membrane</keyword>
<keyword evidence="4 7" id="KW-1133">Transmembrane helix</keyword>
<evidence type="ECO:0000256" key="1">
    <source>
        <dbReference type="ARBA" id="ARBA00004651"/>
    </source>
</evidence>
<dbReference type="PANTHER" id="PTHR30572">
    <property type="entry name" value="MEMBRANE COMPONENT OF TRANSPORTER-RELATED"/>
    <property type="match status" value="1"/>
</dbReference>
<feature type="transmembrane region" description="Helical" evidence="7">
    <location>
        <begin position="679"/>
        <end position="703"/>
    </location>
</feature>
<dbReference type="InterPro" id="IPR003838">
    <property type="entry name" value="ABC3_permease_C"/>
</dbReference>
<feature type="transmembrane region" description="Helical" evidence="7">
    <location>
        <begin position="309"/>
        <end position="336"/>
    </location>
</feature>
<evidence type="ECO:0000256" key="6">
    <source>
        <dbReference type="ARBA" id="ARBA00038076"/>
    </source>
</evidence>
<evidence type="ECO:0000256" key="5">
    <source>
        <dbReference type="ARBA" id="ARBA00023136"/>
    </source>
</evidence>
<feature type="transmembrane region" description="Helical" evidence="7">
    <location>
        <begin position="421"/>
        <end position="441"/>
    </location>
</feature>
<evidence type="ECO:0000313" key="9">
    <source>
        <dbReference type="EMBL" id="MBD7912494.1"/>
    </source>
</evidence>
<dbReference type="EMBL" id="JACSRA010000024">
    <property type="protein sequence ID" value="MBD7912494.1"/>
    <property type="molecule type" value="Genomic_DNA"/>
</dbReference>
<feature type="transmembrane region" description="Helical" evidence="7">
    <location>
        <begin position="734"/>
        <end position="757"/>
    </location>
</feature>
<keyword evidence="10" id="KW-1185">Reference proteome</keyword>
<feature type="domain" description="ABC3 transporter permease C-terminal" evidence="8">
    <location>
        <begin position="260"/>
        <end position="378"/>
    </location>
</feature>
<protein>
    <submittedName>
        <fullName evidence="9">ABC transporter permease</fullName>
    </submittedName>
</protein>
<keyword evidence="2" id="KW-1003">Cell membrane</keyword>
<feature type="transmembrane region" description="Helical" evidence="7">
    <location>
        <begin position="255"/>
        <end position="277"/>
    </location>
</feature>
<dbReference type="Proteomes" id="UP000627781">
    <property type="component" value="Unassembled WGS sequence"/>
</dbReference>
<name>A0ABR8PWH8_9CLOT</name>
<sequence>MSKNISNNFLKKISVRKLKSDKSTNLFILSAIILTTILFTVITTLSISLKDSLDFQKFTLEGYTAHGIIKNVTSTDLEKIHNDPSIKNIGEMIQVTNKIENPEFENSNLVLCYLDDETLSKRVYYDLNGNLPSAENEIALPTWVLDKFHLPYKLGQVINLQYTCNNQHKSTDFTLSAYYTEYTKSSTTENGFGIVSKDFKDNKGEISLDLYITFNTGVNIIDNFEKIRSDLNLNNKQVEVNSACTTTSTLTFDELLPYISMIITIIICGYLIIYNIFYISVLKNIKFYGLLKSLGTTKKQIKKIIRYQYLRLSIIGIPLGIIIGYLICFVVSPLVIKSVNISKLNIKFNPLIFISTIIFVLFTIIISCKKPIKIASKVSPIEALKYSPNSKRKNTTKAGTNGAKIYKMAFQNLFRDKTKSIIVILSLTFGFICFICAGVLANSLNPDAYLDTYVPYDFKVENTYLQRINTNEENPITYDDTKVFNEISALDNIKDVNKISYFSAPLEYDGVLKSNSDEFRKKAGGNPFESKVNSNILGVNEHFFDNISDLLIDGDIDISKLKSHNYAIVSNVSNNAIKVGDTMNIGTKDNPKQVEVIAVLKRNTYTHVFQNGPDIMIDDSLLKELYPEAKPFILTFSLKDDNAKETYEKLKDITTGFPYINIKAKHLERNNFVKSQRGIAFTLISISSLMSFIGLVNFINTIITNISSRKIELAILESIGMTKKQIRKMLTFEGIYYGIFSLLLVSTFGSILAYYLVEAFKYQANYASFNFPIIQLIVTGIVIIITCVLTPKIIFHFYSKSSIIERLKNIN</sequence>
<evidence type="ECO:0000256" key="2">
    <source>
        <dbReference type="ARBA" id="ARBA00022475"/>
    </source>
</evidence>
<feature type="transmembrane region" description="Helical" evidence="7">
    <location>
        <begin position="348"/>
        <end position="368"/>
    </location>
</feature>
<comment type="subcellular location">
    <subcellularLocation>
        <location evidence="1">Cell membrane</location>
        <topology evidence="1">Multi-pass membrane protein</topology>
    </subcellularLocation>
</comment>
<accession>A0ABR8PWH8</accession>
<dbReference type="Pfam" id="PF02687">
    <property type="entry name" value="FtsX"/>
    <property type="match status" value="2"/>
</dbReference>